<feature type="transmembrane region" description="Helical" evidence="6">
    <location>
        <begin position="146"/>
        <end position="166"/>
    </location>
</feature>
<feature type="domain" description="HAMP" evidence="8">
    <location>
        <begin position="249"/>
        <end position="302"/>
    </location>
</feature>
<dbReference type="PANTHER" id="PTHR32089:SF112">
    <property type="entry name" value="LYSOZYME-LIKE PROTEIN-RELATED"/>
    <property type="match status" value="1"/>
</dbReference>
<feature type="compositionally biased region" description="Low complexity" evidence="5">
    <location>
        <begin position="612"/>
        <end position="626"/>
    </location>
</feature>
<dbReference type="Proteomes" id="UP001597185">
    <property type="component" value="Unassembled WGS sequence"/>
</dbReference>
<dbReference type="PROSITE" id="PS50111">
    <property type="entry name" value="CHEMOTAXIS_TRANSDUC_2"/>
    <property type="match status" value="1"/>
</dbReference>
<proteinExistence type="inferred from homology"/>
<reference evidence="9 10" key="1">
    <citation type="journal article" date="2019" name="Int. J. Syst. Evol. Microbiol.">
        <title>The Global Catalogue of Microorganisms (GCM) 10K type strain sequencing project: providing services to taxonomists for standard genome sequencing and annotation.</title>
        <authorList>
            <consortium name="The Broad Institute Genomics Platform"/>
            <consortium name="The Broad Institute Genome Sequencing Center for Infectious Disease"/>
            <person name="Wu L."/>
            <person name="Ma J."/>
        </authorList>
    </citation>
    <scope>NUCLEOTIDE SEQUENCE [LARGE SCALE GENOMIC DNA]</scope>
    <source>
        <strain evidence="9 10">CGMCC 1.12689</strain>
    </source>
</reference>
<dbReference type="SMART" id="SM00304">
    <property type="entry name" value="HAMP"/>
    <property type="match status" value="2"/>
</dbReference>
<feature type="region of interest" description="Disordered" evidence="5">
    <location>
        <begin position="608"/>
        <end position="634"/>
    </location>
</feature>
<keyword evidence="6" id="KW-0812">Transmembrane</keyword>
<sequence length="634" mass="67267">MANAATNTRSKSNSRGFSIREVLQYIPDGSSMPSEMWSSRHRGILLLIVAQVPLLVALGLFEGTMPLTGAEIPALMPMMMAAFVSIILGAAALASWSRFDRRTRTVLAAFSAMTVSMSLVKLSGGYIEAHFHFFVFIAVLALYEDWLPFAVGMTYVAIGHGVFSLIDSSLVYNHPAAIANPVVWGGIHAVFIIGLAAALMTNWYSIEKSREEADTKLDQVAAQQEQIQNVEEAKAEVEAQREEVEELNAHLEQKADRFSTLMDRAADGDLTVRTNPESDSAAMEQIGESFNGMMNEIEATITDVQSFADTVSDASGETAISVEQAKRRSEELDDSIGVIDDGADQQREMLGQVSQEMSTLSATIEEVASSADSVAQAANETASVAEEGEETAKTAIGTVSESQEAIQSTAQTVDNLDDRMKNIGEIVDLISDIAEQTNLLALNANIEAARATGSNGSGEGFAVVANEVKQLSEETQDAAQDIEALIEETQERTTATVSEVRDVEANMERSAAAVRDAVEAFEQVADNAVETNSGIQEISTAADEQAASTEETVSMAEEVSTISRKTAGEADDAATAANQQVAAMENATSATDTLSEQASQLQNLLSGFSVGTATPSTSATAGDVAVGDGGHPSR</sequence>
<accession>A0ABD6C1J7</accession>
<dbReference type="Gene3D" id="1.10.287.950">
    <property type="entry name" value="Methyl-accepting chemotaxis protein"/>
    <property type="match status" value="1"/>
</dbReference>
<evidence type="ECO:0000256" key="1">
    <source>
        <dbReference type="ARBA" id="ARBA00023224"/>
    </source>
</evidence>
<evidence type="ECO:0000259" key="8">
    <source>
        <dbReference type="PROSITE" id="PS50885"/>
    </source>
</evidence>
<comment type="caution">
    <text evidence="9">The sequence shown here is derived from an EMBL/GenBank/DDBJ whole genome shotgun (WGS) entry which is preliminary data.</text>
</comment>
<dbReference type="PROSITE" id="PS50885">
    <property type="entry name" value="HAMP"/>
    <property type="match status" value="1"/>
</dbReference>
<dbReference type="RefSeq" id="WP_379811941.1">
    <property type="nucleotide sequence ID" value="NZ_JANHDL010000004.1"/>
</dbReference>
<comment type="similarity">
    <text evidence="2">Belongs to the methyl-accepting chemotaxis (MCP) protein family.</text>
</comment>
<dbReference type="CDD" id="cd11386">
    <property type="entry name" value="MCP_signal"/>
    <property type="match status" value="1"/>
</dbReference>
<evidence type="ECO:0000313" key="10">
    <source>
        <dbReference type="Proteomes" id="UP001597185"/>
    </source>
</evidence>
<dbReference type="SUPFAM" id="SSF58104">
    <property type="entry name" value="Methyl-accepting chemotaxis protein (MCP) signaling domain"/>
    <property type="match status" value="1"/>
</dbReference>
<feature type="transmembrane region" description="Helical" evidence="6">
    <location>
        <begin position="73"/>
        <end position="94"/>
    </location>
</feature>
<name>A0ABD6C1J7_9EURY</name>
<dbReference type="AlphaFoldDB" id="A0ABD6C1J7"/>
<dbReference type="GO" id="GO:0007165">
    <property type="term" value="P:signal transduction"/>
    <property type="evidence" value="ECO:0007669"/>
    <property type="project" value="UniProtKB-KW"/>
</dbReference>
<evidence type="ECO:0000256" key="5">
    <source>
        <dbReference type="SAM" id="MobiDB-lite"/>
    </source>
</evidence>
<feature type="transmembrane region" description="Helical" evidence="6">
    <location>
        <begin position="178"/>
        <end position="200"/>
    </location>
</feature>
<organism evidence="9 10">
    <name type="scientific">Halorubrum laminariae</name>
    <dbReference type="NCBI Taxonomy" id="1433523"/>
    <lineage>
        <taxon>Archaea</taxon>
        <taxon>Methanobacteriati</taxon>
        <taxon>Methanobacteriota</taxon>
        <taxon>Stenosarchaea group</taxon>
        <taxon>Halobacteria</taxon>
        <taxon>Halobacteriales</taxon>
        <taxon>Haloferacaceae</taxon>
        <taxon>Halorubrum</taxon>
    </lineage>
</organism>
<keyword evidence="10" id="KW-1185">Reference proteome</keyword>
<keyword evidence="4" id="KW-0175">Coiled coil</keyword>
<evidence type="ECO:0000256" key="2">
    <source>
        <dbReference type="ARBA" id="ARBA00029447"/>
    </source>
</evidence>
<dbReference type="InterPro" id="IPR004089">
    <property type="entry name" value="MCPsignal_dom"/>
</dbReference>
<evidence type="ECO:0000256" key="3">
    <source>
        <dbReference type="PROSITE-ProRule" id="PRU00284"/>
    </source>
</evidence>
<keyword evidence="1 3" id="KW-0807">Transducer</keyword>
<evidence type="ECO:0000313" key="9">
    <source>
        <dbReference type="EMBL" id="MFD1570313.1"/>
    </source>
</evidence>
<dbReference type="Pfam" id="PF00015">
    <property type="entry name" value="MCPsignal"/>
    <property type="match status" value="1"/>
</dbReference>
<dbReference type="PANTHER" id="PTHR32089">
    <property type="entry name" value="METHYL-ACCEPTING CHEMOTAXIS PROTEIN MCPB"/>
    <property type="match status" value="1"/>
</dbReference>
<dbReference type="InterPro" id="IPR003660">
    <property type="entry name" value="HAMP_dom"/>
</dbReference>
<dbReference type="EMBL" id="JBHUDB010000002">
    <property type="protein sequence ID" value="MFD1570313.1"/>
    <property type="molecule type" value="Genomic_DNA"/>
</dbReference>
<evidence type="ECO:0000256" key="6">
    <source>
        <dbReference type="SAM" id="Phobius"/>
    </source>
</evidence>
<feature type="domain" description="Methyl-accepting transducer" evidence="7">
    <location>
        <begin position="321"/>
        <end position="560"/>
    </location>
</feature>
<dbReference type="SMART" id="SM00283">
    <property type="entry name" value="MA"/>
    <property type="match status" value="1"/>
</dbReference>
<keyword evidence="6" id="KW-0472">Membrane</keyword>
<evidence type="ECO:0000256" key="4">
    <source>
        <dbReference type="SAM" id="Coils"/>
    </source>
</evidence>
<feature type="transmembrane region" description="Helical" evidence="6">
    <location>
        <begin position="43"/>
        <end position="61"/>
    </location>
</feature>
<evidence type="ECO:0000259" key="7">
    <source>
        <dbReference type="PROSITE" id="PS50111"/>
    </source>
</evidence>
<keyword evidence="6" id="KW-1133">Transmembrane helix</keyword>
<gene>
    <name evidence="9" type="ORF">ACFR9T_06880</name>
</gene>
<protein>
    <submittedName>
        <fullName evidence="9">Methyl-accepting chemotaxis protein</fullName>
    </submittedName>
</protein>
<feature type="coiled-coil region" evidence="4">
    <location>
        <begin position="206"/>
        <end position="261"/>
    </location>
</feature>